<dbReference type="Gene3D" id="3.40.50.720">
    <property type="entry name" value="NAD(P)-binding Rossmann-like Domain"/>
    <property type="match status" value="1"/>
</dbReference>
<dbReference type="UniPathway" id="UPA00094"/>
<dbReference type="eggNOG" id="COG3007">
    <property type="taxonomic scope" value="Bacteria"/>
</dbReference>
<dbReference type="SMR" id="F2NWU0"/>
<evidence type="ECO:0000256" key="4">
    <source>
        <dbReference type="ARBA" id="ARBA00023002"/>
    </source>
</evidence>
<feature type="binding site" evidence="9">
    <location>
        <position position="253"/>
    </location>
    <ligand>
        <name>NAD(+)</name>
        <dbReference type="ChEBI" id="CHEBI:57540"/>
    </ligand>
</feature>
<feature type="domain" description="Enoyl reductase FAD binding" evidence="10">
    <location>
        <begin position="334"/>
        <end position="397"/>
    </location>
</feature>
<comment type="subunit">
    <text evidence="1 9">Monomer.</text>
</comment>
<dbReference type="GO" id="GO:0006633">
    <property type="term" value="P:fatty acid biosynthetic process"/>
    <property type="evidence" value="ECO:0007669"/>
    <property type="project" value="UniProtKB-UniRule"/>
</dbReference>
<gene>
    <name evidence="9" type="primary">fabV</name>
    <name evidence="13" type="ordered locus">Tresu_0174</name>
</gene>
<dbReference type="Pfam" id="PF07055">
    <property type="entry name" value="Eno-Rase_FAD_bd"/>
    <property type="match status" value="1"/>
</dbReference>
<dbReference type="AlphaFoldDB" id="F2NWU0"/>
<evidence type="ECO:0000256" key="8">
    <source>
        <dbReference type="ARBA" id="ARBA00048302"/>
    </source>
</evidence>
<evidence type="ECO:0000256" key="7">
    <source>
        <dbReference type="ARBA" id="ARBA00023160"/>
    </source>
</evidence>
<organism evidence="13 14">
    <name type="scientific">Treponema succinifaciens (strain ATCC 33096 / DSM 2489 / 6091)</name>
    <dbReference type="NCBI Taxonomy" id="869209"/>
    <lineage>
        <taxon>Bacteria</taxon>
        <taxon>Pseudomonadati</taxon>
        <taxon>Spirochaetota</taxon>
        <taxon>Spirochaetia</taxon>
        <taxon>Spirochaetales</taxon>
        <taxon>Treponemataceae</taxon>
        <taxon>Treponema</taxon>
    </lineage>
</organism>
<dbReference type="RefSeq" id="WP_013700450.1">
    <property type="nucleotide sequence ID" value="NC_015385.1"/>
</dbReference>
<dbReference type="GO" id="GO:0051287">
    <property type="term" value="F:NAD binding"/>
    <property type="evidence" value="ECO:0007669"/>
    <property type="project" value="UniProtKB-UniRule"/>
</dbReference>
<proteinExistence type="inferred from homology"/>
<evidence type="ECO:0000259" key="10">
    <source>
        <dbReference type="Pfam" id="PF07055"/>
    </source>
</evidence>
<keyword evidence="14" id="KW-1185">Reference proteome</keyword>
<dbReference type="Proteomes" id="UP000006852">
    <property type="component" value="Chromosome"/>
</dbReference>
<accession>F2NWU0</accession>
<evidence type="ECO:0000259" key="12">
    <source>
        <dbReference type="Pfam" id="PF12242"/>
    </source>
</evidence>
<dbReference type="GO" id="GO:0050343">
    <property type="term" value="F:trans-2-enoyl-CoA reductase (NADH) activity"/>
    <property type="evidence" value="ECO:0007669"/>
    <property type="project" value="UniProtKB-UniRule"/>
</dbReference>
<dbReference type="InterPro" id="IPR024906">
    <property type="entry name" value="Eno_Rdtase_FAD-bd_dom"/>
</dbReference>
<keyword evidence="5 9" id="KW-0520">NAD</keyword>
<dbReference type="NCBIfam" id="NF010177">
    <property type="entry name" value="PRK13656.1"/>
    <property type="match status" value="1"/>
</dbReference>
<feature type="binding site" evidence="9">
    <location>
        <begin position="120"/>
        <end position="121"/>
    </location>
    <ligand>
        <name>NAD(+)</name>
        <dbReference type="ChEBI" id="CHEBI:57540"/>
    </ligand>
</feature>
<dbReference type="Pfam" id="PF12241">
    <property type="entry name" value="Enoyl_reductase"/>
    <property type="match status" value="1"/>
</dbReference>
<keyword evidence="7 9" id="KW-0275">Fatty acid biosynthesis</keyword>
<evidence type="ECO:0000259" key="11">
    <source>
        <dbReference type="Pfam" id="PF12241"/>
    </source>
</evidence>
<evidence type="ECO:0000256" key="6">
    <source>
        <dbReference type="ARBA" id="ARBA00023098"/>
    </source>
</evidence>
<feature type="binding site" evidence="9">
    <location>
        <begin position="148"/>
        <end position="149"/>
    </location>
    <ligand>
        <name>NAD(+)</name>
        <dbReference type="ChEBI" id="CHEBI:57540"/>
    </ligand>
</feature>
<dbReference type="NCBIfam" id="NF043048">
    <property type="entry name" value="EnoyACPredFabV"/>
    <property type="match status" value="1"/>
</dbReference>
<feature type="domain" description="Trans-2-enoyl-CoA reductase catalytic" evidence="11">
    <location>
        <begin position="91"/>
        <end position="326"/>
    </location>
</feature>
<dbReference type="InterPro" id="IPR024910">
    <property type="entry name" value="Enoyl-CoA_Rdtase_cat_dom"/>
</dbReference>
<dbReference type="Pfam" id="PF12242">
    <property type="entry name" value="Eno-Rase_NADH_b"/>
    <property type="match status" value="1"/>
</dbReference>
<dbReference type="PANTHER" id="PTHR37480:SF1">
    <property type="entry name" value="ENOYL-[ACYL-CARRIER-PROTEIN] REDUCTASE [NADH]"/>
    <property type="match status" value="1"/>
</dbReference>
<feature type="binding site" evidence="9">
    <location>
        <begin position="83"/>
        <end position="84"/>
    </location>
    <ligand>
        <name>NAD(+)</name>
        <dbReference type="ChEBI" id="CHEBI:57540"/>
    </ligand>
</feature>
<keyword evidence="6 9" id="KW-0443">Lipid metabolism</keyword>
<evidence type="ECO:0000256" key="2">
    <source>
        <dbReference type="ARBA" id="ARBA00022516"/>
    </source>
</evidence>
<dbReference type="PANTHER" id="PTHR37480">
    <property type="entry name" value="ENOYL-[ACYL-CARRIER-PROTEIN] REDUCTASE [NADH]"/>
    <property type="match status" value="1"/>
</dbReference>
<keyword evidence="2 9" id="KW-0444">Lipid biosynthesis</keyword>
<reference evidence="14" key="2">
    <citation type="submission" date="2011-04" db="EMBL/GenBank/DDBJ databases">
        <title>The complete genome of chromosome of Treponema succinifaciens DSM 2489.</title>
        <authorList>
            <person name="Lucas S."/>
            <person name="Copeland A."/>
            <person name="Lapidus A."/>
            <person name="Bruce D."/>
            <person name="Goodwin L."/>
            <person name="Pitluck S."/>
            <person name="Peters L."/>
            <person name="Kyrpides N."/>
            <person name="Mavromatis K."/>
            <person name="Ivanova N."/>
            <person name="Ovchinnikova G."/>
            <person name="Teshima H."/>
            <person name="Detter J.C."/>
            <person name="Tapia R."/>
            <person name="Han C."/>
            <person name="Land M."/>
            <person name="Hauser L."/>
            <person name="Markowitz V."/>
            <person name="Cheng J.-F."/>
            <person name="Hugenholtz P."/>
            <person name="Woyke T."/>
            <person name="Wu D."/>
            <person name="Gronow S."/>
            <person name="Wellnitz S."/>
            <person name="Brambilla E."/>
            <person name="Klenk H.-P."/>
            <person name="Eisen J.A."/>
        </authorList>
    </citation>
    <scope>NUCLEOTIDE SEQUENCE [LARGE SCALE GENOMIC DNA]</scope>
    <source>
        <strain evidence="14">ATCC 33096 / DSM 2489 / 6091</strain>
    </source>
</reference>
<dbReference type="HAMAP" id="MF_01838">
    <property type="entry name" value="FabV_reductase"/>
    <property type="match status" value="1"/>
</dbReference>
<comment type="catalytic activity">
    <reaction evidence="8 9">
        <text>a 2,3-saturated acyl-CoA + NAD(+) = a (2E)-enoyl-CoA + NADH + H(+)</text>
        <dbReference type="Rhea" id="RHEA:18177"/>
        <dbReference type="ChEBI" id="CHEBI:15378"/>
        <dbReference type="ChEBI" id="CHEBI:57540"/>
        <dbReference type="ChEBI" id="CHEBI:57945"/>
        <dbReference type="ChEBI" id="CHEBI:58856"/>
        <dbReference type="ChEBI" id="CHEBI:65111"/>
        <dbReference type="EC" id="1.3.1.44"/>
    </reaction>
</comment>
<dbReference type="GeneID" id="302997412"/>
<sequence length="405" mass="44658">MIIKPMIRSNMCINAHPIGCAKETENQINYVIAQKAKRGTKTLAEGGKAPRTVLVLGCSTGYGLASRITAAFEYGADTIGVSFEKQPTQVKGGTPGWYNNMAFDKAAEKAGLKTKTFNADAYSDECRAEVIKQLKDWGAKADLVIYSLASPVRTDPDTKVMYRSVIKPINQVYSGASLDMMTGKITQASTQPAEGDEIPNTVKVMGGEDWERWIKQLSEADVLADGCRTLAYSYIGPSLSHPIYRDGTIGEAKKDLEKRAHNIDAALKAKGGAAYVSVNKGLITRSSSVIPIITQYLGVLFKIMKKQGTHEGCIEQMERLFAERLYTADGKVPVDSENRIRMDDWEMDPKVQDEVNKVMPAVTEENVNELVDLDGIRHDFLIINGFDVDGVDYNKEVTDMSKIEY</sequence>
<dbReference type="InterPro" id="IPR050048">
    <property type="entry name" value="FabV-like_NADH_b"/>
</dbReference>
<dbReference type="STRING" id="869209.Tresu_0174"/>
<reference evidence="13 14" key="1">
    <citation type="journal article" date="2011" name="Stand. Genomic Sci.">
        <title>Complete genome sequence of Treponema succinifaciens type strain (6091).</title>
        <authorList>
            <person name="Han C."/>
            <person name="Gronow S."/>
            <person name="Teshima H."/>
            <person name="Lapidus A."/>
            <person name="Nolan M."/>
            <person name="Lucas S."/>
            <person name="Hammon N."/>
            <person name="Deshpande S."/>
            <person name="Cheng J.F."/>
            <person name="Zeytun A."/>
            <person name="Tapia R."/>
            <person name="Goodwin L."/>
            <person name="Pitluck S."/>
            <person name="Liolios K."/>
            <person name="Pagani I."/>
            <person name="Ivanova N."/>
            <person name="Mavromatis K."/>
            <person name="Mikhailova N."/>
            <person name="Huntemann M."/>
            <person name="Pati A."/>
            <person name="Chen A."/>
            <person name="Palaniappan K."/>
            <person name="Land M."/>
            <person name="Hauser L."/>
            <person name="Brambilla E.M."/>
            <person name="Rohde M."/>
            <person name="Goker M."/>
            <person name="Woyke T."/>
            <person name="Bristow J."/>
            <person name="Eisen J.A."/>
            <person name="Markowitz V."/>
            <person name="Hugenholtz P."/>
            <person name="Kyrpides N.C."/>
            <person name="Klenk H.P."/>
            <person name="Detter J.C."/>
        </authorList>
    </citation>
    <scope>NUCLEOTIDE SEQUENCE [LARGE SCALE GENOMIC DNA]</scope>
    <source>
        <strain evidence="14">ATCC 33096 / DSM 2489 / 6091</strain>
    </source>
</reference>
<protein>
    <recommendedName>
        <fullName evidence="9">Trans-2-enoyl-CoA reductase [NADH]</fullName>
        <shortName evidence="9">TER</shortName>
        <ecNumber evidence="9">1.3.1.44</ecNumber>
    </recommendedName>
</protein>
<evidence type="ECO:0000256" key="9">
    <source>
        <dbReference type="HAMAP-Rule" id="MF_01838"/>
    </source>
</evidence>
<evidence type="ECO:0000313" key="14">
    <source>
        <dbReference type="Proteomes" id="UP000006852"/>
    </source>
</evidence>
<feature type="domain" description="Trans-2-enoyl-CoA reductase-like NAD(P)H binding" evidence="12">
    <location>
        <begin position="2"/>
        <end position="88"/>
    </location>
</feature>
<feature type="binding site" evidence="9">
    <location>
        <begin position="282"/>
        <end position="284"/>
    </location>
    <ligand>
        <name>NAD(+)</name>
        <dbReference type="ChEBI" id="CHEBI:57540"/>
    </ligand>
</feature>
<feature type="site" description="Plays an important role in discriminating NADH against NADPH" evidence="9">
    <location>
        <position position="84"/>
    </location>
</feature>
<feature type="binding site" evidence="9">
    <location>
        <begin position="57"/>
        <end position="62"/>
    </location>
    <ligand>
        <name>NAD(+)</name>
        <dbReference type="ChEBI" id="CHEBI:57540"/>
    </ligand>
</feature>
<evidence type="ECO:0000313" key="13">
    <source>
        <dbReference type="EMBL" id="AEB13139.1"/>
    </source>
</evidence>
<name>F2NWU0_TRES6</name>
<dbReference type="InterPro" id="IPR010758">
    <property type="entry name" value="Trans-2-enoyl-CoA_reductase"/>
</dbReference>
<keyword evidence="3 9" id="KW-0276">Fatty acid metabolism</keyword>
<dbReference type="HOGENOM" id="CLU_057698_1_0_12"/>
<dbReference type="GO" id="GO:0004318">
    <property type="term" value="F:enoyl-[acyl-carrier-protein] reductase (NADH) activity"/>
    <property type="evidence" value="ECO:0007669"/>
    <property type="project" value="TreeGrafter"/>
</dbReference>
<dbReference type="EC" id="1.3.1.44" evidence="9"/>
<feature type="active site" description="Proton donor" evidence="9">
    <location>
        <position position="244"/>
    </location>
</feature>
<dbReference type="EMBL" id="CP002631">
    <property type="protein sequence ID" value="AEB13139.1"/>
    <property type="molecule type" value="Genomic_DNA"/>
</dbReference>
<comment type="pathway">
    <text evidence="9">Lipid metabolism; fatty acid biosynthesis.</text>
</comment>
<comment type="function">
    <text evidence="9">Involved in the fatty acid synthesis (FAS II). Catalyzes the reduction of a carbon-carbon double bond in an enoyl moiety that is covalently linked to a coenzyme A (CoA).</text>
</comment>
<evidence type="ECO:0000256" key="3">
    <source>
        <dbReference type="ARBA" id="ARBA00022832"/>
    </source>
</evidence>
<dbReference type="KEGG" id="tsu:Tresu_0174"/>
<keyword evidence="4 9" id="KW-0560">Oxidoreductase</keyword>
<feature type="binding site" evidence="9">
    <location>
        <position position="234"/>
    </location>
    <ligand>
        <name>substrate</name>
    </ligand>
</feature>
<dbReference type="OrthoDB" id="9802260at2"/>
<evidence type="ECO:0000256" key="5">
    <source>
        <dbReference type="ARBA" id="ARBA00023027"/>
    </source>
</evidence>
<evidence type="ECO:0000256" key="1">
    <source>
        <dbReference type="ARBA" id="ARBA00011245"/>
    </source>
</evidence>
<comment type="similarity">
    <text evidence="9">Belongs to the TER reductase family.</text>
</comment>